<feature type="compositionally biased region" description="Basic and acidic residues" evidence="1">
    <location>
        <begin position="81"/>
        <end position="90"/>
    </location>
</feature>
<sequence>MKMIATKSFTYAGKSRRPGDEFDVADRDVKLLAAVKRAKPAPQSPPPAKPVKKRDMTPEQPDTPQADEGKPRKGRYRRRDVRAEDDATEE</sequence>
<evidence type="ECO:0000313" key="3">
    <source>
        <dbReference type="Proteomes" id="UP000494363"/>
    </source>
</evidence>
<protein>
    <submittedName>
        <fullName evidence="2">Uncharacterized protein</fullName>
    </submittedName>
</protein>
<dbReference type="EMBL" id="CADIKH010000014">
    <property type="protein sequence ID" value="CAB3758560.1"/>
    <property type="molecule type" value="Genomic_DNA"/>
</dbReference>
<dbReference type="RefSeq" id="WP_217477925.1">
    <property type="nucleotide sequence ID" value="NZ_CADIKH010000014.1"/>
</dbReference>
<dbReference type="Proteomes" id="UP000494363">
    <property type="component" value="Unassembled WGS sequence"/>
</dbReference>
<keyword evidence="3" id="KW-1185">Reference proteome</keyword>
<gene>
    <name evidence="2" type="ORF">LMG29542_03373</name>
</gene>
<dbReference type="AlphaFoldDB" id="A0A6J5DW96"/>
<reference evidence="2 3" key="1">
    <citation type="submission" date="2020-04" db="EMBL/GenBank/DDBJ databases">
        <authorList>
            <person name="De Canck E."/>
        </authorList>
    </citation>
    <scope>NUCLEOTIDE SEQUENCE [LARGE SCALE GENOMIC DNA]</scope>
    <source>
        <strain evidence="2 3">LMG 29542</strain>
    </source>
</reference>
<name>A0A6J5DW96_9BURK</name>
<organism evidence="2 3">
    <name type="scientific">Paraburkholderia humisilvae</name>
    <dbReference type="NCBI Taxonomy" id="627669"/>
    <lineage>
        <taxon>Bacteria</taxon>
        <taxon>Pseudomonadati</taxon>
        <taxon>Pseudomonadota</taxon>
        <taxon>Betaproteobacteria</taxon>
        <taxon>Burkholderiales</taxon>
        <taxon>Burkholderiaceae</taxon>
        <taxon>Paraburkholderia</taxon>
    </lineage>
</organism>
<proteinExistence type="predicted"/>
<evidence type="ECO:0000256" key="1">
    <source>
        <dbReference type="SAM" id="MobiDB-lite"/>
    </source>
</evidence>
<evidence type="ECO:0000313" key="2">
    <source>
        <dbReference type="EMBL" id="CAB3758560.1"/>
    </source>
</evidence>
<accession>A0A6J5DW96</accession>
<feature type="region of interest" description="Disordered" evidence="1">
    <location>
        <begin position="1"/>
        <end position="90"/>
    </location>
</feature>
<feature type="compositionally biased region" description="Basic and acidic residues" evidence="1">
    <location>
        <begin position="17"/>
        <end position="30"/>
    </location>
</feature>